<feature type="compositionally biased region" description="Polar residues" evidence="1">
    <location>
        <begin position="547"/>
        <end position="556"/>
    </location>
</feature>
<feature type="region of interest" description="Disordered" evidence="1">
    <location>
        <begin position="547"/>
        <end position="597"/>
    </location>
</feature>
<organism evidence="2 3">
    <name type="scientific">Hermetia illucens</name>
    <name type="common">Black soldier fly</name>
    <dbReference type="NCBI Taxonomy" id="343691"/>
    <lineage>
        <taxon>Eukaryota</taxon>
        <taxon>Metazoa</taxon>
        <taxon>Ecdysozoa</taxon>
        <taxon>Arthropoda</taxon>
        <taxon>Hexapoda</taxon>
        <taxon>Insecta</taxon>
        <taxon>Pterygota</taxon>
        <taxon>Neoptera</taxon>
        <taxon>Endopterygota</taxon>
        <taxon>Diptera</taxon>
        <taxon>Brachycera</taxon>
        <taxon>Stratiomyomorpha</taxon>
        <taxon>Stratiomyidae</taxon>
        <taxon>Hermetiinae</taxon>
        <taxon>Hermetia</taxon>
    </lineage>
</organism>
<feature type="region of interest" description="Disordered" evidence="1">
    <location>
        <begin position="181"/>
        <end position="268"/>
    </location>
</feature>
<gene>
    <name evidence="2" type="ORF">HERILL_LOCUS976</name>
</gene>
<dbReference type="InParanoid" id="A0A7R8UBH2"/>
<evidence type="ECO:0000256" key="1">
    <source>
        <dbReference type="SAM" id="MobiDB-lite"/>
    </source>
</evidence>
<accession>A0A7R8UBH2</accession>
<evidence type="ECO:0000313" key="3">
    <source>
        <dbReference type="Proteomes" id="UP000594454"/>
    </source>
</evidence>
<name>A0A7R8UBH2_HERIL</name>
<feature type="region of interest" description="Disordered" evidence="1">
    <location>
        <begin position="504"/>
        <end position="528"/>
    </location>
</feature>
<dbReference type="OrthoDB" id="4062651at2759"/>
<evidence type="ECO:0000313" key="2">
    <source>
        <dbReference type="EMBL" id="CAD7077646.1"/>
    </source>
</evidence>
<keyword evidence="3" id="KW-1185">Reference proteome</keyword>
<feature type="compositionally biased region" description="Polar residues" evidence="1">
    <location>
        <begin position="222"/>
        <end position="268"/>
    </location>
</feature>
<protein>
    <submittedName>
        <fullName evidence="2">Uncharacterized protein</fullName>
    </submittedName>
</protein>
<feature type="compositionally biased region" description="Low complexity" evidence="1">
    <location>
        <begin position="196"/>
        <end position="209"/>
    </location>
</feature>
<reference evidence="2 3" key="1">
    <citation type="submission" date="2020-11" db="EMBL/GenBank/DDBJ databases">
        <authorList>
            <person name="Wallbank WR R."/>
            <person name="Pardo Diaz C."/>
            <person name="Kozak K."/>
            <person name="Martin S."/>
            <person name="Jiggins C."/>
            <person name="Moest M."/>
            <person name="Warren A I."/>
            <person name="Generalovic N T."/>
            <person name="Byers J.R.P. K."/>
            <person name="Montejo-Kovacevich G."/>
            <person name="Yen C E."/>
        </authorList>
    </citation>
    <scope>NUCLEOTIDE SEQUENCE [LARGE SCALE GENOMIC DNA]</scope>
</reference>
<proteinExistence type="predicted"/>
<sequence length="597" mass="67376">MCLKYIRIPLFDKASADYCFKKSKELLSRPLNFELAKDYDFESIQKQQQQLDKKTRDLIGENLLEIENTLKALNLDFLQTYNELDKTDSAETLFDEPFTHHASNASIRNGGSSNKIRNSALNLYKGSSSLQYEGSGGSGVGTTYNSNKLDINPSLEKQLQQATSFVSSQIYSELIDKLDDKRSTTPDTGFASRETNNSSRRSSQKSNYSPQDTFYSPKEFNFPNTIDSRPYMNASNTKSSPVKSMVNTSNNSIHSHVQNSPLGEYSSSRQRSMSFTDNYDLKSPVLSEPQNRPVRITSNFCHRSPNSFRNKPRNIIAYKPRSIKARTLRRLSYNPIILDSSSSTSSDEEFDHSIAHSECDIRTKMMTSARKRRQYMNRKTALSDDPAQNKIYGSNTSIKSAPQYNYCHDRRQRYANPPGFRYEMEINEKIYDFGGGRGPGNNYGASIPSVGPNSLIKPPRAFAMNGSNYDDEFPYTEFDVSKLTGKSPTTHNYFHSTDSKDVRITREGGTPAKPRPQKLQAGPAPGFQWPEKIAGSTVKQNDLMWLQQQTKPTPSTLFDVKRPVKPSFSSDSSSSDDTDEIPFTREFNPRVPPSPAP</sequence>
<dbReference type="EMBL" id="LR899009">
    <property type="protein sequence ID" value="CAD7077646.1"/>
    <property type="molecule type" value="Genomic_DNA"/>
</dbReference>
<dbReference type="AlphaFoldDB" id="A0A7R8UBH2"/>
<dbReference type="Proteomes" id="UP000594454">
    <property type="component" value="Chromosome 1"/>
</dbReference>